<reference evidence="4 5" key="1">
    <citation type="submission" date="2018-11" db="EMBL/GenBank/DDBJ databases">
        <title>Genome assembly of Steccherinum ochraceum LE-BIN_3174, the white-rot fungus of the Steccherinaceae family (The Residual Polyporoid clade, Polyporales, Basidiomycota).</title>
        <authorList>
            <person name="Fedorova T.V."/>
            <person name="Glazunova O.A."/>
            <person name="Landesman E.O."/>
            <person name="Moiseenko K.V."/>
            <person name="Psurtseva N.V."/>
            <person name="Savinova O.S."/>
            <person name="Shakhova N.V."/>
            <person name="Tyazhelova T.V."/>
            <person name="Vasina D.V."/>
        </authorList>
    </citation>
    <scope>NUCLEOTIDE SEQUENCE [LARGE SCALE GENOMIC DNA]</scope>
    <source>
        <strain evidence="4 5">LE-BIN_3174</strain>
    </source>
</reference>
<dbReference type="InterPro" id="IPR001841">
    <property type="entry name" value="Znf_RING"/>
</dbReference>
<dbReference type="CDD" id="cd16461">
    <property type="entry name" value="RING-H2_EL5-like"/>
    <property type="match status" value="1"/>
</dbReference>
<feature type="domain" description="RING-type" evidence="3">
    <location>
        <begin position="1191"/>
        <end position="1233"/>
    </location>
</feature>
<protein>
    <recommendedName>
        <fullName evidence="3">RING-type domain-containing protein</fullName>
    </recommendedName>
</protein>
<feature type="compositionally biased region" description="Acidic residues" evidence="2">
    <location>
        <begin position="1295"/>
        <end position="1304"/>
    </location>
</feature>
<proteinExistence type="predicted"/>
<dbReference type="PANTHER" id="PTHR47035:SF7">
    <property type="entry name" value="OS02G0528000 PROTEIN"/>
    <property type="match status" value="1"/>
</dbReference>
<feature type="compositionally biased region" description="Low complexity" evidence="2">
    <location>
        <begin position="128"/>
        <end position="146"/>
    </location>
</feature>
<keyword evidence="1" id="KW-0862">Zinc</keyword>
<feature type="compositionally biased region" description="Basic and acidic residues" evidence="2">
    <location>
        <begin position="930"/>
        <end position="959"/>
    </location>
</feature>
<feature type="compositionally biased region" description="Low complexity" evidence="2">
    <location>
        <begin position="31"/>
        <end position="41"/>
    </location>
</feature>
<dbReference type="Pfam" id="PF13639">
    <property type="entry name" value="zf-RING_2"/>
    <property type="match status" value="1"/>
</dbReference>
<dbReference type="PANTHER" id="PTHR47035">
    <property type="entry name" value="OS11G0150450 PROTEIN"/>
    <property type="match status" value="1"/>
</dbReference>
<keyword evidence="1" id="KW-0863">Zinc-finger</keyword>
<feature type="compositionally biased region" description="Polar residues" evidence="2">
    <location>
        <begin position="389"/>
        <end position="408"/>
    </location>
</feature>
<dbReference type="OrthoDB" id="8062037at2759"/>
<evidence type="ECO:0000313" key="5">
    <source>
        <dbReference type="Proteomes" id="UP000292702"/>
    </source>
</evidence>
<feature type="region of interest" description="Disordered" evidence="2">
    <location>
        <begin position="881"/>
        <end position="986"/>
    </location>
</feature>
<feature type="region of interest" description="Disordered" evidence="2">
    <location>
        <begin position="1257"/>
        <end position="1304"/>
    </location>
</feature>
<feature type="compositionally biased region" description="Polar residues" evidence="2">
    <location>
        <begin position="152"/>
        <end position="164"/>
    </location>
</feature>
<keyword evidence="1" id="KW-0479">Metal-binding</keyword>
<dbReference type="InterPro" id="IPR053070">
    <property type="entry name" value="RING-type_E3_ubiquitin-ligase"/>
</dbReference>
<feature type="compositionally biased region" description="Polar residues" evidence="2">
    <location>
        <begin position="235"/>
        <end position="244"/>
    </location>
</feature>
<gene>
    <name evidence="4" type="ORF">EIP91_002740</name>
</gene>
<feature type="region of interest" description="Disordered" evidence="2">
    <location>
        <begin position="480"/>
        <end position="504"/>
    </location>
</feature>
<feature type="compositionally biased region" description="Low complexity" evidence="2">
    <location>
        <begin position="883"/>
        <end position="898"/>
    </location>
</feature>
<feature type="compositionally biased region" description="Low complexity" evidence="2">
    <location>
        <begin position="275"/>
        <end position="289"/>
    </location>
</feature>
<evidence type="ECO:0000259" key="3">
    <source>
        <dbReference type="PROSITE" id="PS50089"/>
    </source>
</evidence>
<dbReference type="SMART" id="SM00184">
    <property type="entry name" value="RING"/>
    <property type="match status" value="1"/>
</dbReference>
<feature type="compositionally biased region" description="Low complexity" evidence="2">
    <location>
        <begin position="1277"/>
        <end position="1294"/>
    </location>
</feature>
<dbReference type="PROSITE" id="PS50089">
    <property type="entry name" value="ZF_RING_2"/>
    <property type="match status" value="1"/>
</dbReference>
<dbReference type="Gene3D" id="3.30.40.10">
    <property type="entry name" value="Zinc/RING finger domain, C3HC4 (zinc finger)"/>
    <property type="match status" value="1"/>
</dbReference>
<feature type="region of interest" description="Disordered" evidence="2">
    <location>
        <begin position="765"/>
        <end position="823"/>
    </location>
</feature>
<dbReference type="SUPFAM" id="SSF57850">
    <property type="entry name" value="RING/U-box"/>
    <property type="match status" value="1"/>
</dbReference>
<evidence type="ECO:0000313" key="4">
    <source>
        <dbReference type="EMBL" id="TCD65376.1"/>
    </source>
</evidence>
<evidence type="ECO:0000256" key="1">
    <source>
        <dbReference type="PROSITE-ProRule" id="PRU00175"/>
    </source>
</evidence>
<comment type="caution">
    <text evidence="4">The sequence shown here is derived from an EMBL/GenBank/DDBJ whole genome shotgun (WGS) entry which is preliminary data.</text>
</comment>
<feature type="compositionally biased region" description="Polar residues" evidence="2">
    <location>
        <begin position="56"/>
        <end position="86"/>
    </location>
</feature>
<keyword evidence="5" id="KW-1185">Reference proteome</keyword>
<name>A0A4R0RE36_9APHY</name>
<dbReference type="STRING" id="92696.A0A4R0RE36"/>
<sequence>MDTPDSIHHRPGSYKRSFDDMDSGEAGPSSLGVALLVAGGATAHHDRSKRARSENRSPSLSTEPSTHIPLDSNSRTEPSQTVSLHSTPEHVHHAASIPLEGLEGTPPSHGSDEEALVDVEVSLELSADSQDFPQSSAFQSAALLSPHEPSAHVSTSTSGDLTPSSDEDDSIFDGLPPPPPLLPPMLAPLQVPSSPRLSEPLNDANIEDRFRLSMERFSTFDGLLSVFRDPEPPLNASSSHTARQSEAGASHSQFNPDEDPWLTHAPFVITSPMLSGRSSPPRAHAPSPHAAEHNRGVGQTAPLNYSERLNRLLEDGPRSGDFPRSMPTPPALRRALDAAAPPAFDPSTSRFVLPDHTRHPWIERRTLSSVESPWTRTQNRAPSHWELSVDSSNPRPSNDVSQHSRGIPTNSAEAVERGVMYQRARYLARARALAADRARSRPVQSYNDPPSLDFSFIDPYLREPTGLERHRSPLPLYAGRREAEDTATGVSARSSHRRTPSEADEAEAAWLFNEMEDRYQAANNDSLSSAPLRPRSPPSIHLGGPTFPPPSTSTNPGTNRNFSSITWSADTVRRQLPRIAQLDEPEDDFWDVLRTLRGSSGTAATAPPPRDPLPPVPQRQHAMQLFPDPPGYTWYNGELRPRGSTSDMYPPPPIAHPVAPPTLSISPNQPYAFMPQPDGTTRLVQNPARAWTDEVLNMFGGIDSAVGRATERSEDTEDINRRLEGRLRASSAQAQLSNVSMFGEPRNYADEVEVEELLSSARHSLRSTRPFRATSTTGSNSSRGTSSNRRPLPLNWDLPGSDEEEDALVGSRSRRSSTYLSRPNLSAAPRIPAVSAPLSRAPSSRLPHFPTPNYMRGLSSSVEAHTRTSGLQHLASLHRHAPDTATTRARTDVAASASGVRQSERTARNPSNSINLEGYHDGPFRASLARSERLRRERDEVRQRVAARQERDALAREPPRAASSDAGITRSQSRSSRGRTEDLNDRVQRLQQASRIGQTRRDDHRDIHDSVTRQLRSHAARVAAEPNVWTQAELPSILPNAAANETRQRQLIENYRAQRSSSAHSAGRSGWGDIDESDSLPWRHGRPRHSSTTQTHLADEWFPSGLRGPGARRAMFFSSRRRTDRDQGGSHVRSFGDYIRDEDLDTSYEGLLRLTSLIGEARPRGTSRTVIDSLPNGKYSEWATASSEKRCPICLDDYEPSDPVLKVPKCSHWFHKDCLEQWLGSASTCPVCRGPIDPNAPHIEALPPRFSRFRDRRRAVSGRTQPLGSRLAPPAAPVNADPVPGPSNANAAAAGDDDVEMLDESDLFDDQERDLLFRSLQFLTRRGRDA</sequence>
<dbReference type="Proteomes" id="UP000292702">
    <property type="component" value="Unassembled WGS sequence"/>
</dbReference>
<feature type="compositionally biased region" description="Low complexity" evidence="2">
    <location>
        <begin position="774"/>
        <end position="790"/>
    </location>
</feature>
<evidence type="ECO:0000256" key="2">
    <source>
        <dbReference type="SAM" id="MobiDB-lite"/>
    </source>
</evidence>
<feature type="region of interest" description="Disordered" evidence="2">
    <location>
        <begin position="228"/>
        <end position="300"/>
    </location>
</feature>
<accession>A0A4R0RE36</accession>
<feature type="region of interest" description="Disordered" evidence="2">
    <location>
        <begin position="373"/>
        <end position="408"/>
    </location>
</feature>
<dbReference type="EMBL" id="RWJN01000184">
    <property type="protein sequence ID" value="TCD65376.1"/>
    <property type="molecule type" value="Genomic_DNA"/>
</dbReference>
<feature type="compositionally biased region" description="Pro residues" evidence="2">
    <location>
        <begin position="175"/>
        <end position="186"/>
    </location>
</feature>
<organism evidence="4 5">
    <name type="scientific">Steccherinum ochraceum</name>
    <dbReference type="NCBI Taxonomy" id="92696"/>
    <lineage>
        <taxon>Eukaryota</taxon>
        <taxon>Fungi</taxon>
        <taxon>Dikarya</taxon>
        <taxon>Basidiomycota</taxon>
        <taxon>Agaricomycotina</taxon>
        <taxon>Agaricomycetes</taxon>
        <taxon>Polyporales</taxon>
        <taxon>Steccherinaceae</taxon>
        <taxon>Steccherinum</taxon>
    </lineage>
</organism>
<feature type="region of interest" description="Disordered" evidence="2">
    <location>
        <begin position="525"/>
        <end position="560"/>
    </location>
</feature>
<dbReference type="InterPro" id="IPR013083">
    <property type="entry name" value="Znf_RING/FYVE/PHD"/>
</dbReference>
<dbReference type="GO" id="GO:0008270">
    <property type="term" value="F:zinc ion binding"/>
    <property type="evidence" value="ECO:0007669"/>
    <property type="project" value="UniProtKB-KW"/>
</dbReference>
<feature type="region of interest" description="Disordered" evidence="2">
    <location>
        <begin position="1"/>
        <end position="202"/>
    </location>
</feature>